<dbReference type="AlphaFoldDB" id="A0A402AQB5"/>
<reference evidence="2" key="1">
    <citation type="submission" date="2018-12" db="EMBL/GenBank/DDBJ databases">
        <title>Tengunoibacter tsumagoiensis gen. nov., sp. nov., Dictyobacter kobayashii sp. nov., D. alpinus sp. nov., and D. joshuensis sp. nov. and description of Dictyobacteraceae fam. nov. within the order Ktedonobacterales isolated from Tengu-no-mugimeshi.</title>
        <authorList>
            <person name="Wang C.M."/>
            <person name="Zheng Y."/>
            <person name="Sakai Y."/>
            <person name="Toyoda A."/>
            <person name="Minakuchi Y."/>
            <person name="Abe K."/>
            <person name="Yokota A."/>
            <person name="Yabe S."/>
        </authorList>
    </citation>
    <scope>NUCLEOTIDE SEQUENCE [LARGE SCALE GENOMIC DNA]</scope>
    <source>
        <strain evidence="2">Uno11</strain>
    </source>
</reference>
<comment type="caution">
    <text evidence="1">The sequence shown here is derived from an EMBL/GenBank/DDBJ whole genome shotgun (WGS) entry which is preliminary data.</text>
</comment>
<dbReference type="EMBL" id="BIFS01000001">
    <property type="protein sequence ID" value="GCE21282.1"/>
    <property type="molecule type" value="Genomic_DNA"/>
</dbReference>
<protein>
    <submittedName>
        <fullName evidence="1">Uncharacterized protein</fullName>
    </submittedName>
</protein>
<dbReference type="InterPro" id="IPR046032">
    <property type="entry name" value="DUF5990"/>
</dbReference>
<dbReference type="RefSeq" id="WP_126552848.1">
    <property type="nucleotide sequence ID" value="NZ_BIFS01000001.1"/>
</dbReference>
<dbReference type="Pfam" id="PF19452">
    <property type="entry name" value="DUF5990"/>
    <property type="match status" value="1"/>
</dbReference>
<sequence length="148" mass="16480">MVKKQDETRVVHLHLTCLQSLERSCNYEQTVSGLQDRQQGLLAGQLHANDSVSYSTEVLVISDDKAGKVRFRGPYVHGTPTVSFLYLSLRRSDPEQPAWIKRLKIPLPDITWDEITQAPEGCVYAVRVAGTGAGTVSLLDGGWQRQND</sequence>
<keyword evidence="2" id="KW-1185">Reference proteome</keyword>
<organism evidence="1 2">
    <name type="scientific">Dictyobacter kobayashii</name>
    <dbReference type="NCBI Taxonomy" id="2014872"/>
    <lineage>
        <taxon>Bacteria</taxon>
        <taxon>Bacillati</taxon>
        <taxon>Chloroflexota</taxon>
        <taxon>Ktedonobacteria</taxon>
        <taxon>Ktedonobacterales</taxon>
        <taxon>Dictyobacteraceae</taxon>
        <taxon>Dictyobacter</taxon>
    </lineage>
</organism>
<name>A0A402AQB5_9CHLR</name>
<evidence type="ECO:0000313" key="2">
    <source>
        <dbReference type="Proteomes" id="UP000287188"/>
    </source>
</evidence>
<gene>
    <name evidence="1" type="ORF">KDK_50820</name>
</gene>
<dbReference type="OrthoDB" id="8796340at2"/>
<proteinExistence type="predicted"/>
<dbReference type="Proteomes" id="UP000287188">
    <property type="component" value="Unassembled WGS sequence"/>
</dbReference>
<evidence type="ECO:0000313" key="1">
    <source>
        <dbReference type="EMBL" id="GCE21282.1"/>
    </source>
</evidence>
<accession>A0A402AQB5</accession>